<protein>
    <submittedName>
        <fullName evidence="1">UDP-2,3-diacylglucosamine hydrolase</fullName>
    </submittedName>
</protein>
<keyword evidence="1" id="KW-0378">Hydrolase</keyword>
<dbReference type="InterPro" id="IPR029052">
    <property type="entry name" value="Metallo-depent_PP-like"/>
</dbReference>
<organism evidence="1 2">
    <name type="scientific">Acidithiobacillus ferrooxidans</name>
    <name type="common">Thiobacillus ferrooxidans</name>
    <dbReference type="NCBI Taxonomy" id="920"/>
    <lineage>
        <taxon>Bacteria</taxon>
        <taxon>Pseudomonadati</taxon>
        <taxon>Pseudomonadota</taxon>
        <taxon>Acidithiobacillia</taxon>
        <taxon>Acidithiobacillales</taxon>
        <taxon>Acidithiobacillaceae</taxon>
        <taxon>Acidithiobacillus</taxon>
    </lineage>
</organism>
<dbReference type="CDD" id="cd07398">
    <property type="entry name" value="MPP_YbbF-LpxH"/>
    <property type="match status" value="1"/>
</dbReference>
<dbReference type="PANTHER" id="PTHR34990">
    <property type="entry name" value="UDP-2,3-DIACYLGLUCOSAMINE HYDROLASE-RELATED"/>
    <property type="match status" value="1"/>
</dbReference>
<keyword evidence="2" id="KW-1185">Reference proteome</keyword>
<dbReference type="GO" id="GO:0008758">
    <property type="term" value="F:UDP-2,3-diacylglucosamine hydrolase activity"/>
    <property type="evidence" value="ECO:0007669"/>
    <property type="project" value="TreeGrafter"/>
</dbReference>
<dbReference type="PANTHER" id="PTHR34990:SF2">
    <property type="entry name" value="BLL8164 PROTEIN"/>
    <property type="match status" value="1"/>
</dbReference>
<dbReference type="OrthoDB" id="9802481at2"/>
<proteinExistence type="predicted"/>
<dbReference type="GO" id="GO:0009245">
    <property type="term" value="P:lipid A biosynthetic process"/>
    <property type="evidence" value="ECO:0007669"/>
    <property type="project" value="TreeGrafter"/>
</dbReference>
<evidence type="ECO:0000313" key="1">
    <source>
        <dbReference type="EMBL" id="OAP89476.1"/>
    </source>
</evidence>
<dbReference type="Proteomes" id="UP000078302">
    <property type="component" value="Unassembled WGS sequence"/>
</dbReference>
<dbReference type="EMBL" id="LVXZ01000134">
    <property type="protein sequence ID" value="OAP89476.1"/>
    <property type="molecule type" value="Genomic_DNA"/>
</dbReference>
<dbReference type="InterPro" id="IPR043461">
    <property type="entry name" value="LpxH-like"/>
</dbReference>
<name>A0A179BCP9_ACIFR</name>
<sequence>MSPFQDGPMAHYRSIFLSDVHLGTRGCQAESLLDFLRHNSCQQLYLVGDIIDLWRLKVRWYWPRNHNTVVQKVLRLARSGVIVRYVCGNHDPVYELLSDYVQNQGNALALGDIAILREAVHETADGKKLWVIHGDQFDAAMRYATWLIRLGDHGYTLLLWSNRLLQSAFRRLGLRRHWSLSAYIKYRVKKAVQFINDYEHLLAEETSRRGYAGVICGHIHHAEQKTIDGVLYYNDGDWVESCTALVEHTDGRMEIIHWPIPPLRFDQHIAA</sequence>
<comment type="caution">
    <text evidence="1">The sequence shown here is derived from an EMBL/GenBank/DDBJ whole genome shotgun (WGS) entry which is preliminary data.</text>
</comment>
<dbReference type="Gene3D" id="3.60.21.10">
    <property type="match status" value="1"/>
</dbReference>
<evidence type="ECO:0000313" key="2">
    <source>
        <dbReference type="Proteomes" id="UP000078302"/>
    </source>
</evidence>
<dbReference type="SUPFAM" id="SSF56300">
    <property type="entry name" value="Metallo-dependent phosphatases"/>
    <property type="match status" value="1"/>
</dbReference>
<dbReference type="GO" id="GO:0016020">
    <property type="term" value="C:membrane"/>
    <property type="evidence" value="ECO:0007669"/>
    <property type="project" value="GOC"/>
</dbReference>
<reference evidence="1 2" key="1">
    <citation type="submission" date="2016-04" db="EMBL/GenBank/DDBJ databases">
        <title>Acidithiobacillus ferrooxidans genome sequencing and assembly.</title>
        <authorList>
            <person name="Zhou Z."/>
        </authorList>
    </citation>
    <scope>NUCLEOTIDE SEQUENCE [LARGE SCALE GENOMIC DNA]</scope>
    <source>
        <strain evidence="1 2">BY0502</strain>
    </source>
</reference>
<gene>
    <name evidence="1" type="ORF">A4H96_10585</name>
</gene>
<accession>A0A179BCP9</accession>
<dbReference type="AlphaFoldDB" id="A0A179BCP9"/>